<evidence type="ECO:0000313" key="4">
    <source>
        <dbReference type="EMBL" id="KAF2772451.1"/>
    </source>
</evidence>
<accession>A0A6G1LHM0</accession>
<keyword evidence="5" id="KW-1185">Reference proteome</keyword>
<feature type="compositionally biased region" description="Low complexity" evidence="2">
    <location>
        <begin position="259"/>
        <end position="282"/>
    </location>
</feature>
<dbReference type="InterPro" id="IPR038765">
    <property type="entry name" value="Papain-like_cys_pep_sf"/>
</dbReference>
<dbReference type="Gene3D" id="3.90.70.10">
    <property type="entry name" value="Cysteine proteinases"/>
    <property type="match status" value="1"/>
</dbReference>
<evidence type="ECO:0000256" key="2">
    <source>
        <dbReference type="SAM" id="MobiDB-lite"/>
    </source>
</evidence>
<dbReference type="EMBL" id="ML995815">
    <property type="protein sequence ID" value="KAF2772451.1"/>
    <property type="molecule type" value="Genomic_DNA"/>
</dbReference>
<dbReference type="PROSITE" id="PS50235">
    <property type="entry name" value="USP_3"/>
    <property type="match status" value="1"/>
</dbReference>
<proteinExistence type="inferred from homology"/>
<feature type="compositionally biased region" description="Polar residues" evidence="2">
    <location>
        <begin position="297"/>
        <end position="335"/>
    </location>
</feature>
<dbReference type="Proteomes" id="UP000799436">
    <property type="component" value="Unassembled WGS sequence"/>
</dbReference>
<organism evidence="4 5">
    <name type="scientific">Teratosphaeria nubilosa</name>
    <dbReference type="NCBI Taxonomy" id="161662"/>
    <lineage>
        <taxon>Eukaryota</taxon>
        <taxon>Fungi</taxon>
        <taxon>Dikarya</taxon>
        <taxon>Ascomycota</taxon>
        <taxon>Pezizomycotina</taxon>
        <taxon>Dothideomycetes</taxon>
        <taxon>Dothideomycetidae</taxon>
        <taxon>Mycosphaerellales</taxon>
        <taxon>Teratosphaeriaceae</taxon>
        <taxon>Teratosphaeria</taxon>
    </lineage>
</organism>
<name>A0A6G1LHM0_9PEZI</name>
<feature type="compositionally biased region" description="Basic residues" evidence="2">
    <location>
        <begin position="140"/>
        <end position="151"/>
    </location>
</feature>
<dbReference type="PANTHER" id="PTHR21646:SF23">
    <property type="entry name" value="UBIQUITIN CARBOXYL-TERMINAL HYDROLASE USP2"/>
    <property type="match status" value="1"/>
</dbReference>
<dbReference type="OrthoDB" id="292964at2759"/>
<feature type="compositionally biased region" description="Polar residues" evidence="2">
    <location>
        <begin position="187"/>
        <end position="198"/>
    </location>
</feature>
<sequence>MSAAAALPYPNGGGVGHGSQMPFNGRGERQFAHIDDLKALSRAGYNPDAKPNTLLETAEMGLRQAETQNSSFRRPDMAWVEYVRAYNIAMDIPQNKEYPTWQVEHPERQHRYRLLLAKLNQMEQQYSMIKEIIVKNNMRHRTQPKPSRNSHARSESVPVTNGYHGAGAPKVKPAVSPKPDNLHGRALSTTTQSPSADSLAQRMAALSNKPPRINTQNLSDTDDRDSTTSMSPAGGANGRTSLDKARRPLGPREIFNGFSSSPVSSVPGLPRPPAAAYNPARNMETTGGIAPPRYSARSLTGNTRRSSTIPQSSASQHAPNGLNQSGDYFPATSNGSQSRRSSMQSDSDLTISAERLFDYVQKYQVLLIDFRFRHEFDEGHIYASSIVCVEPLQARDRVSAEQIAESLEMHPEIELDLWNQRNLFDYVVYYDRETKAGYPFNGLLPEKAERLRNLHECLTDYNIELPLQRAPLMLRGGLYAWVDLAGEQSLISSSVNTAREGKSGIRRRPPPTRRPGAAENLRVPKRSLRNINQLDEEEEKRWQARARAESIVLPEPPVVDDNGSEQAIKDFLERFPDAGNIDPQAFASQRPSRLPPAVPAKVVEYPTAPPVSTFAQVPARPQPAAPRMSYTGVSDRAVSASTPTTRQASDQLAPYVPPKLLPMNLRLPRTGLHNFGQTCYMNSIIQACSATLPLTLFFLNDNYKSQLQMSPLNEWTTKGILPDLFANLIRAMWSDKDEVLRPTSFRMYIGKRKNDFKDNTQQDAKEFMDFFLDQLHEDFNKAWDRHKLRELTSVEEAKRERMPRLIVARTEWKRAIHTRDSPIIDIFGGQTSSRVMCKVCGSTSTTHDLFTSIQIEIPMEQEKWRTNGRLPTIEDCLTSYCTEERLGPDEAWNCTQCKRRTESTKKFTFTRAPRVLVVQLKRFHTMSKKNRMPVDFPLNDFDLGPYMLPPPPHSEAEAIAREYGTEQLKTELAMTPPYCYDAFAVVRHHGNALHSGHYTTVAKDPARKCWRVFDDTRVYDVQPEMLQGSQRLQNEEAYIVFYQRNFGGGANAAQGRI</sequence>
<feature type="region of interest" description="Disordered" evidence="2">
    <location>
        <begin position="496"/>
        <end position="518"/>
    </location>
</feature>
<dbReference type="CDD" id="cd02674">
    <property type="entry name" value="Peptidase_C19R"/>
    <property type="match status" value="1"/>
</dbReference>
<dbReference type="GO" id="GO:0016579">
    <property type="term" value="P:protein deubiquitination"/>
    <property type="evidence" value="ECO:0007669"/>
    <property type="project" value="InterPro"/>
</dbReference>
<comment type="similarity">
    <text evidence="1">Belongs to the peptidase C19 family.</text>
</comment>
<feature type="domain" description="USP" evidence="3">
    <location>
        <begin position="670"/>
        <end position="1045"/>
    </location>
</feature>
<evidence type="ECO:0000259" key="3">
    <source>
        <dbReference type="PROSITE" id="PS50235"/>
    </source>
</evidence>
<feature type="region of interest" description="Disordered" evidence="2">
    <location>
        <begin position="140"/>
        <end position="346"/>
    </location>
</feature>
<dbReference type="GO" id="GO:0004843">
    <property type="term" value="F:cysteine-type deubiquitinase activity"/>
    <property type="evidence" value="ECO:0007669"/>
    <property type="project" value="InterPro"/>
</dbReference>
<evidence type="ECO:0000313" key="5">
    <source>
        <dbReference type="Proteomes" id="UP000799436"/>
    </source>
</evidence>
<feature type="compositionally biased region" description="Low complexity" evidence="2">
    <location>
        <begin position="168"/>
        <end position="179"/>
    </location>
</feature>
<dbReference type="InterPro" id="IPR050185">
    <property type="entry name" value="Ub_carboxyl-term_hydrolase"/>
</dbReference>
<dbReference type="SUPFAM" id="SSF54001">
    <property type="entry name" value="Cysteine proteinases"/>
    <property type="match status" value="1"/>
</dbReference>
<dbReference type="PROSITE" id="PS00972">
    <property type="entry name" value="USP_1"/>
    <property type="match status" value="1"/>
</dbReference>
<feature type="compositionally biased region" description="Low complexity" evidence="2">
    <location>
        <begin position="336"/>
        <end position="346"/>
    </location>
</feature>
<dbReference type="InterPro" id="IPR001394">
    <property type="entry name" value="Peptidase_C19_UCH"/>
</dbReference>
<reference evidence="4" key="1">
    <citation type="journal article" date="2020" name="Stud. Mycol.">
        <title>101 Dothideomycetes genomes: a test case for predicting lifestyles and emergence of pathogens.</title>
        <authorList>
            <person name="Haridas S."/>
            <person name="Albert R."/>
            <person name="Binder M."/>
            <person name="Bloem J."/>
            <person name="Labutti K."/>
            <person name="Salamov A."/>
            <person name="Andreopoulos B."/>
            <person name="Baker S."/>
            <person name="Barry K."/>
            <person name="Bills G."/>
            <person name="Bluhm B."/>
            <person name="Cannon C."/>
            <person name="Castanera R."/>
            <person name="Culley D."/>
            <person name="Daum C."/>
            <person name="Ezra D."/>
            <person name="Gonzalez J."/>
            <person name="Henrissat B."/>
            <person name="Kuo A."/>
            <person name="Liang C."/>
            <person name="Lipzen A."/>
            <person name="Lutzoni F."/>
            <person name="Magnuson J."/>
            <person name="Mondo S."/>
            <person name="Nolan M."/>
            <person name="Ohm R."/>
            <person name="Pangilinan J."/>
            <person name="Park H.-J."/>
            <person name="Ramirez L."/>
            <person name="Alfaro M."/>
            <person name="Sun H."/>
            <person name="Tritt A."/>
            <person name="Yoshinaga Y."/>
            <person name="Zwiers L.-H."/>
            <person name="Turgeon B."/>
            <person name="Goodwin S."/>
            <person name="Spatafora J."/>
            <person name="Crous P."/>
            <person name="Grigoriev I."/>
        </authorList>
    </citation>
    <scope>NUCLEOTIDE SEQUENCE</scope>
    <source>
        <strain evidence="4">CBS 116005</strain>
    </source>
</reference>
<gene>
    <name evidence="4" type="ORF">EJ03DRAFT_324858</name>
</gene>
<dbReference type="AlphaFoldDB" id="A0A6G1LHM0"/>
<dbReference type="InterPro" id="IPR028889">
    <property type="entry name" value="USP"/>
</dbReference>
<dbReference type="Pfam" id="PF00443">
    <property type="entry name" value="UCH"/>
    <property type="match status" value="1"/>
</dbReference>
<dbReference type="InterPro" id="IPR018200">
    <property type="entry name" value="USP_CS"/>
</dbReference>
<dbReference type="Gene3D" id="3.40.250.10">
    <property type="entry name" value="Rhodanese-like domain"/>
    <property type="match status" value="1"/>
</dbReference>
<dbReference type="PANTHER" id="PTHR21646">
    <property type="entry name" value="UBIQUITIN CARBOXYL-TERMINAL HYDROLASE"/>
    <property type="match status" value="1"/>
</dbReference>
<dbReference type="InterPro" id="IPR036873">
    <property type="entry name" value="Rhodanese-like_dom_sf"/>
</dbReference>
<protein>
    <submittedName>
        <fullName evidence="4">Cysteine proteinase</fullName>
    </submittedName>
</protein>
<evidence type="ECO:0000256" key="1">
    <source>
        <dbReference type="ARBA" id="ARBA00009085"/>
    </source>
</evidence>
<dbReference type="SUPFAM" id="SSF52821">
    <property type="entry name" value="Rhodanese/Cell cycle control phosphatase"/>
    <property type="match status" value="1"/>
</dbReference>